<evidence type="ECO:0000313" key="1">
    <source>
        <dbReference type="EnsemblMetazoa" id="GPAI024884-PA"/>
    </source>
</evidence>
<sequence>MHTNININLDLKDLETNNIVVMTREFSAPLQRRGFSAISSKSVHTQPSKMCSTGQCGHVCMYDNLPLDLTGCNNRINIGAALRVMNGLLLNTNECKYFLITNDESIQSQTQLTGSQASNGNDSKLFLKATTPPCCI</sequence>
<dbReference type="Proteomes" id="UP000092445">
    <property type="component" value="Unassembled WGS sequence"/>
</dbReference>
<evidence type="ECO:0000313" key="2">
    <source>
        <dbReference type="Proteomes" id="UP000092445"/>
    </source>
</evidence>
<dbReference type="AlphaFoldDB" id="A0A1A9ZTX5"/>
<reference evidence="2" key="1">
    <citation type="submission" date="2014-03" db="EMBL/GenBank/DDBJ databases">
        <authorList>
            <person name="Aksoy S."/>
            <person name="Warren W."/>
            <person name="Wilson R.K."/>
        </authorList>
    </citation>
    <scope>NUCLEOTIDE SEQUENCE [LARGE SCALE GENOMIC DNA]</scope>
    <source>
        <strain evidence="2">IAEA</strain>
    </source>
</reference>
<reference evidence="1" key="2">
    <citation type="submission" date="2020-05" db="UniProtKB">
        <authorList>
            <consortium name="EnsemblMetazoa"/>
        </authorList>
    </citation>
    <scope>IDENTIFICATION</scope>
    <source>
        <strain evidence="1">IAEA</strain>
    </source>
</reference>
<protein>
    <submittedName>
        <fullName evidence="1">Uncharacterized protein</fullName>
    </submittedName>
</protein>
<accession>A0A1A9ZTX5</accession>
<dbReference type="EnsemblMetazoa" id="GPAI024884-RA">
    <property type="protein sequence ID" value="GPAI024884-PA"/>
    <property type="gene ID" value="GPAI024884"/>
</dbReference>
<proteinExistence type="predicted"/>
<keyword evidence="2" id="KW-1185">Reference proteome</keyword>
<organism evidence="1 2">
    <name type="scientific">Glossina pallidipes</name>
    <name type="common">Tsetse fly</name>
    <dbReference type="NCBI Taxonomy" id="7398"/>
    <lineage>
        <taxon>Eukaryota</taxon>
        <taxon>Metazoa</taxon>
        <taxon>Ecdysozoa</taxon>
        <taxon>Arthropoda</taxon>
        <taxon>Hexapoda</taxon>
        <taxon>Insecta</taxon>
        <taxon>Pterygota</taxon>
        <taxon>Neoptera</taxon>
        <taxon>Endopterygota</taxon>
        <taxon>Diptera</taxon>
        <taxon>Brachycera</taxon>
        <taxon>Muscomorpha</taxon>
        <taxon>Hippoboscoidea</taxon>
        <taxon>Glossinidae</taxon>
        <taxon>Glossina</taxon>
    </lineage>
</organism>
<name>A0A1A9ZTX5_GLOPL</name>
<dbReference type="VEuPathDB" id="VectorBase:GPAI024884"/>